<dbReference type="InterPro" id="IPR004419">
    <property type="entry name" value="Pept_A31_hyd_express"/>
</dbReference>
<evidence type="ECO:0000313" key="9">
    <source>
        <dbReference type="Proteomes" id="UP000295247"/>
    </source>
</evidence>
<evidence type="ECO:0000313" key="8">
    <source>
        <dbReference type="EMBL" id="TCW35513.1"/>
    </source>
</evidence>
<dbReference type="Pfam" id="PF01750">
    <property type="entry name" value="HycI"/>
    <property type="match status" value="1"/>
</dbReference>
<keyword evidence="5" id="KW-0064">Aspartyl protease</keyword>
<comment type="similarity">
    <text evidence="1">Belongs to the peptidase A31 family.</text>
</comment>
<keyword evidence="3 8" id="KW-0645">Protease</keyword>
<dbReference type="InterPro" id="IPR000671">
    <property type="entry name" value="Peptidase_A31"/>
</dbReference>
<dbReference type="EMBL" id="SMDC01000006">
    <property type="protein sequence ID" value="TCW35513.1"/>
    <property type="molecule type" value="Genomic_DNA"/>
</dbReference>
<dbReference type="InterPro" id="IPR023430">
    <property type="entry name" value="Pept_HybD-like_dom_sf"/>
</dbReference>
<dbReference type="SUPFAM" id="SSF53163">
    <property type="entry name" value="HybD-like"/>
    <property type="match status" value="1"/>
</dbReference>
<gene>
    <name evidence="8" type="ORF">EDC29_10676</name>
</gene>
<keyword evidence="6" id="KW-0378">Hydrolase</keyword>
<keyword evidence="2 7" id="KW-0533">Nickel</keyword>
<dbReference type="CDD" id="cd06062">
    <property type="entry name" value="H2MP_MemB-H2up"/>
    <property type="match status" value="1"/>
</dbReference>
<dbReference type="Gene3D" id="3.40.50.1450">
    <property type="entry name" value="HybD-like"/>
    <property type="match status" value="1"/>
</dbReference>
<evidence type="ECO:0000256" key="1">
    <source>
        <dbReference type="ARBA" id="ARBA00006814"/>
    </source>
</evidence>
<dbReference type="GO" id="GO:0004190">
    <property type="term" value="F:aspartic-type endopeptidase activity"/>
    <property type="evidence" value="ECO:0007669"/>
    <property type="project" value="UniProtKB-KW"/>
</dbReference>
<evidence type="ECO:0000256" key="4">
    <source>
        <dbReference type="ARBA" id="ARBA00022723"/>
    </source>
</evidence>
<dbReference type="PANTHER" id="PTHR30302">
    <property type="entry name" value="HYDROGENASE 1 MATURATION PROTEASE"/>
    <property type="match status" value="1"/>
</dbReference>
<evidence type="ECO:0000256" key="2">
    <source>
        <dbReference type="ARBA" id="ARBA00022596"/>
    </source>
</evidence>
<feature type="binding site" evidence="7">
    <location>
        <position position="100"/>
    </location>
    <ligand>
        <name>Ni(2+)</name>
        <dbReference type="ChEBI" id="CHEBI:49786"/>
    </ligand>
</feature>
<dbReference type="GO" id="GO:0008047">
    <property type="term" value="F:enzyme activator activity"/>
    <property type="evidence" value="ECO:0007669"/>
    <property type="project" value="InterPro"/>
</dbReference>
<dbReference type="FunFam" id="3.40.50.1450:FF:000002">
    <property type="entry name" value="Hydrogenase 1 maturation protease"/>
    <property type="match status" value="1"/>
</dbReference>
<dbReference type="GO" id="GO:0046872">
    <property type="term" value="F:metal ion binding"/>
    <property type="evidence" value="ECO:0007669"/>
    <property type="project" value="UniProtKB-KW"/>
</dbReference>
<protein>
    <submittedName>
        <fullName evidence="8">Hydrogenase maturation protease</fullName>
    </submittedName>
</protein>
<dbReference type="NCBIfam" id="TIGR00072">
    <property type="entry name" value="hydrog_prot"/>
    <property type="match status" value="1"/>
</dbReference>
<evidence type="ECO:0000256" key="3">
    <source>
        <dbReference type="ARBA" id="ARBA00022670"/>
    </source>
</evidence>
<dbReference type="PANTHER" id="PTHR30302:SF1">
    <property type="entry name" value="HYDROGENASE 2 MATURATION PROTEASE"/>
    <property type="match status" value="1"/>
</dbReference>
<dbReference type="PRINTS" id="PR00446">
    <property type="entry name" value="HYDRGNUPTAKE"/>
</dbReference>
<dbReference type="NCBIfam" id="TIGR00140">
    <property type="entry name" value="hupD"/>
    <property type="match status" value="1"/>
</dbReference>
<dbReference type="Proteomes" id="UP000295247">
    <property type="component" value="Unassembled WGS sequence"/>
</dbReference>
<accession>A0A4R4A9B3</accession>
<reference evidence="8 9" key="1">
    <citation type="submission" date="2019-03" db="EMBL/GenBank/DDBJ databases">
        <title>Genomic Encyclopedia of Type Strains, Phase IV (KMG-IV): sequencing the most valuable type-strain genomes for metagenomic binning, comparative biology and taxonomic classification.</title>
        <authorList>
            <person name="Goeker M."/>
        </authorList>
    </citation>
    <scope>NUCLEOTIDE SEQUENCE [LARGE SCALE GENOMIC DNA]</scope>
    <source>
        <strain evidence="8 9">DSM 203</strain>
    </source>
</reference>
<feature type="binding site" evidence="7">
    <location>
        <position position="69"/>
    </location>
    <ligand>
        <name>Ni(2+)</name>
        <dbReference type="ChEBI" id="CHEBI:49786"/>
    </ligand>
</feature>
<name>A0A4R4A9B3_MARGR</name>
<dbReference type="RefSeq" id="WP_132229747.1">
    <property type="nucleotide sequence ID" value="NZ_NRRH01000043.1"/>
</dbReference>
<evidence type="ECO:0000256" key="7">
    <source>
        <dbReference type="PIRSR" id="PIRSR604419-1"/>
    </source>
</evidence>
<evidence type="ECO:0000256" key="5">
    <source>
        <dbReference type="ARBA" id="ARBA00022750"/>
    </source>
</evidence>
<feature type="binding site" evidence="7">
    <location>
        <position position="23"/>
    </location>
    <ligand>
        <name>Ni(2+)</name>
        <dbReference type="ChEBI" id="CHEBI:49786"/>
    </ligand>
</feature>
<dbReference type="AlphaFoldDB" id="A0A4R4A9B3"/>
<keyword evidence="4 7" id="KW-0479">Metal-binding</keyword>
<dbReference type="GO" id="GO:0016485">
    <property type="term" value="P:protein processing"/>
    <property type="evidence" value="ECO:0007669"/>
    <property type="project" value="InterPro"/>
</dbReference>
<sequence>MSAPAAPPRTLLLGIGNLLWADEGFGVRVVEHIARHYRFGPEVRLLDGGTQGIYLVDQVRWAELLVIFDAVDYGLAPGTLKLVEGEAVPRFLGARKMSLHQTGFQEVLALAALLGDLPERMLLVGVQPAELEDFGGSLTPGVRAMIEPAVAAARDWLAPHGVEWTALAQPSEPGALADLPHGALALGRYEQERPSVEQACRSGDARVLERLRED</sequence>
<comment type="caution">
    <text evidence="8">The sequence shown here is derived from an EMBL/GenBank/DDBJ whole genome shotgun (WGS) entry which is preliminary data.</text>
</comment>
<proteinExistence type="inferred from homology"/>
<evidence type="ECO:0000256" key="6">
    <source>
        <dbReference type="ARBA" id="ARBA00022801"/>
    </source>
</evidence>
<organism evidence="8 9">
    <name type="scientific">Marichromatium gracile</name>
    <name type="common">Chromatium gracile</name>
    <dbReference type="NCBI Taxonomy" id="1048"/>
    <lineage>
        <taxon>Bacteria</taxon>
        <taxon>Pseudomonadati</taxon>
        <taxon>Pseudomonadota</taxon>
        <taxon>Gammaproteobacteria</taxon>
        <taxon>Chromatiales</taxon>
        <taxon>Chromatiaceae</taxon>
        <taxon>Marichromatium</taxon>
    </lineage>
</organism>